<keyword evidence="4" id="KW-1185">Reference proteome</keyword>
<protein>
    <submittedName>
        <fullName evidence="3">Uncharacterized protein</fullName>
    </submittedName>
</protein>
<sequence length="462" mass="52566">MLRWPGNQSQIIYKVLNLSNPTLVKTINDSLQSASKKLAKLRSRRKEFQSLLSRIVHWNSPQKEETLGKRATFLRNTVRHIEFFMPGAILSADIRLPINRILRLNPHIFELVIRDYSSPLPVPALPSLNKQPLPMEMRPTRLTVQFNRDSLVAVNLTEPLFRSVTHLTLLNTAVEDRNPETWARWTPGLSALDALTHLCVTENIAQAIMAQVFTACPRLRAMIALWWTEPIPRWERERAMKSAEMSRRVAQSAARAHRAWEYGARNGDDMWMHVEDFIARKRRAEIDAITQLKLGLATVPVFTSVTGTVNGWPSRRALGQQDFIRKNPLCLVALHSQPGSTQFGVVKNYSSPLIPFFEGCTSTLTQVQFQSLDAEPTRSKMVIQYLARHCKHFQPMFLPEKKQENFEQGLNRGFLSKSYWGYRELLVQVQAATGATGASEPTAQLPSQMMFPDVAGQERDGK</sequence>
<gene>
    <name evidence="3" type="ORF">B0H17DRAFT_1142076</name>
</gene>
<name>A0AAD7CYJ9_MYCRO</name>
<evidence type="ECO:0000256" key="1">
    <source>
        <dbReference type="SAM" id="Coils"/>
    </source>
</evidence>
<organism evidence="3 4">
    <name type="scientific">Mycena rosella</name>
    <name type="common">Pink bonnet</name>
    <name type="synonym">Agaricus rosellus</name>
    <dbReference type="NCBI Taxonomy" id="1033263"/>
    <lineage>
        <taxon>Eukaryota</taxon>
        <taxon>Fungi</taxon>
        <taxon>Dikarya</taxon>
        <taxon>Basidiomycota</taxon>
        <taxon>Agaricomycotina</taxon>
        <taxon>Agaricomycetes</taxon>
        <taxon>Agaricomycetidae</taxon>
        <taxon>Agaricales</taxon>
        <taxon>Marasmiineae</taxon>
        <taxon>Mycenaceae</taxon>
        <taxon>Mycena</taxon>
    </lineage>
</organism>
<feature type="region of interest" description="Disordered" evidence="2">
    <location>
        <begin position="438"/>
        <end position="462"/>
    </location>
</feature>
<accession>A0AAD7CYJ9</accession>
<keyword evidence="1" id="KW-0175">Coiled coil</keyword>
<evidence type="ECO:0000256" key="2">
    <source>
        <dbReference type="SAM" id="MobiDB-lite"/>
    </source>
</evidence>
<evidence type="ECO:0000313" key="4">
    <source>
        <dbReference type="Proteomes" id="UP001221757"/>
    </source>
</evidence>
<comment type="caution">
    <text evidence="3">The sequence shown here is derived from an EMBL/GenBank/DDBJ whole genome shotgun (WGS) entry which is preliminary data.</text>
</comment>
<dbReference type="EMBL" id="JARKIE010000185">
    <property type="protein sequence ID" value="KAJ7669733.1"/>
    <property type="molecule type" value="Genomic_DNA"/>
</dbReference>
<dbReference type="AlphaFoldDB" id="A0AAD7CYJ9"/>
<proteinExistence type="predicted"/>
<evidence type="ECO:0000313" key="3">
    <source>
        <dbReference type="EMBL" id="KAJ7669733.1"/>
    </source>
</evidence>
<dbReference type="Proteomes" id="UP001221757">
    <property type="component" value="Unassembled WGS sequence"/>
</dbReference>
<reference evidence="3" key="1">
    <citation type="submission" date="2023-03" db="EMBL/GenBank/DDBJ databases">
        <title>Massive genome expansion in bonnet fungi (Mycena s.s.) driven by repeated elements and novel gene families across ecological guilds.</title>
        <authorList>
            <consortium name="Lawrence Berkeley National Laboratory"/>
            <person name="Harder C.B."/>
            <person name="Miyauchi S."/>
            <person name="Viragh M."/>
            <person name="Kuo A."/>
            <person name="Thoen E."/>
            <person name="Andreopoulos B."/>
            <person name="Lu D."/>
            <person name="Skrede I."/>
            <person name="Drula E."/>
            <person name="Henrissat B."/>
            <person name="Morin E."/>
            <person name="Kohler A."/>
            <person name="Barry K."/>
            <person name="LaButti K."/>
            <person name="Morin E."/>
            <person name="Salamov A."/>
            <person name="Lipzen A."/>
            <person name="Mereny Z."/>
            <person name="Hegedus B."/>
            <person name="Baldrian P."/>
            <person name="Stursova M."/>
            <person name="Weitz H."/>
            <person name="Taylor A."/>
            <person name="Grigoriev I.V."/>
            <person name="Nagy L.G."/>
            <person name="Martin F."/>
            <person name="Kauserud H."/>
        </authorList>
    </citation>
    <scope>NUCLEOTIDE SEQUENCE</scope>
    <source>
        <strain evidence="3">CBHHK067</strain>
    </source>
</reference>
<feature type="coiled-coil region" evidence="1">
    <location>
        <begin position="24"/>
        <end position="51"/>
    </location>
</feature>